<dbReference type="PATRIC" id="fig|907239.3.peg.930"/>
<reference evidence="3" key="1">
    <citation type="submission" date="2010-11" db="EMBL/GenBank/DDBJ databases">
        <title>Genome sequence of Helicobacter pylori strain SouthAfrica7.</title>
        <authorList>
            <person name="Kersulyte D."/>
            <person name="Segal I."/>
            <person name="Mistry R."/>
            <person name="Berg D.E."/>
        </authorList>
    </citation>
    <scope>NUCLEOTIDE SEQUENCE [LARGE SCALE GENOMIC DNA]</scope>
    <source>
        <strain evidence="3">SouthAfrica7</strain>
    </source>
</reference>
<evidence type="ECO:0000313" key="3">
    <source>
        <dbReference type="Proteomes" id="UP000007467"/>
    </source>
</evidence>
<keyword evidence="1" id="KW-0732">Signal</keyword>
<feature type="chain" id="PRO_5003226198" evidence="1">
    <location>
        <begin position="22"/>
        <end position="100"/>
    </location>
</feature>
<dbReference type="PROSITE" id="PS51257">
    <property type="entry name" value="PROKAR_LIPOPROTEIN"/>
    <property type="match status" value="1"/>
</dbReference>
<dbReference type="KEGG" id="hes:HPSA_04575"/>
<dbReference type="AlphaFoldDB" id="E8QSD5"/>
<sequence>MRLIKLASVCLSVLISGCASSYPTGSLFTMVTVPVSGNDTQYSKEGRASCWSVFSLVAAGNCSVEKAAKSGGITKIKMVSREANNFLGIVGKYTTIVQGD</sequence>
<dbReference type="HOGENOM" id="CLU_176271_1_1_7"/>
<accession>E8QSD5</accession>
<protein>
    <submittedName>
        <fullName evidence="2">Protein tRNA-associated locus protein</fullName>
    </submittedName>
</protein>
<name>E8QSD5_HELPW</name>
<gene>
    <name evidence="2" type="ordered locus">HPSA_04575</name>
</gene>
<dbReference type="Pfam" id="PF13146">
    <property type="entry name" value="TRL"/>
    <property type="match status" value="1"/>
</dbReference>
<dbReference type="eggNOG" id="ENOG503328N">
    <property type="taxonomic scope" value="Bacteria"/>
</dbReference>
<evidence type="ECO:0000313" key="2">
    <source>
        <dbReference type="EMBL" id="ADU84899.1"/>
    </source>
</evidence>
<proteinExistence type="predicted"/>
<reference evidence="2 3" key="2">
    <citation type="journal article" date="2013" name="Genome Announc.">
        <title>Genome Sequences of Three hpAfrica2 Strains of Helicobacter pylori.</title>
        <authorList>
            <person name="Duncan S.S."/>
            <person name="Bertoli M.T."/>
            <person name="Kersulyte D."/>
            <person name="Valk P.L."/>
            <person name="Tamma S."/>
            <person name="Segal I."/>
            <person name="McClain M.S."/>
            <person name="Cover T.L."/>
            <person name="Berg D.E."/>
        </authorList>
    </citation>
    <scope>NUCLEOTIDE SEQUENCE [LARGE SCALE GENOMIC DNA]</scope>
    <source>
        <strain evidence="2 3">SouthAfrica7</strain>
    </source>
</reference>
<dbReference type="OrthoDB" id="5520849at2"/>
<organism evidence="2 3">
    <name type="scientific">Helicobacter pylori (strain SouthAfrica7)</name>
    <dbReference type="NCBI Taxonomy" id="907239"/>
    <lineage>
        <taxon>Bacteria</taxon>
        <taxon>Pseudomonadati</taxon>
        <taxon>Campylobacterota</taxon>
        <taxon>Epsilonproteobacteria</taxon>
        <taxon>Campylobacterales</taxon>
        <taxon>Helicobacteraceae</taxon>
        <taxon>Helicobacter</taxon>
    </lineage>
</organism>
<dbReference type="EMBL" id="CP002336">
    <property type="protein sequence ID" value="ADU84899.1"/>
    <property type="molecule type" value="Genomic_DNA"/>
</dbReference>
<dbReference type="Proteomes" id="UP000007467">
    <property type="component" value="Chromosome"/>
</dbReference>
<dbReference type="InterPro" id="IPR025113">
    <property type="entry name" value="TRL-like"/>
</dbReference>
<evidence type="ECO:0000256" key="1">
    <source>
        <dbReference type="SAM" id="SignalP"/>
    </source>
</evidence>
<feature type="signal peptide" evidence="1">
    <location>
        <begin position="1"/>
        <end position="21"/>
    </location>
</feature>